<dbReference type="GO" id="GO:0044780">
    <property type="term" value="P:bacterial-type flagellum assembly"/>
    <property type="evidence" value="ECO:0007669"/>
    <property type="project" value="InterPro"/>
</dbReference>
<feature type="domain" description="Flagellar basal-body/hook protein C-terminal" evidence="9">
    <location>
        <begin position="516"/>
        <end position="554"/>
    </location>
</feature>
<comment type="similarity">
    <text evidence="3 7">Belongs to the flagella basal body rod proteins family.</text>
</comment>
<dbReference type="SUPFAM" id="SSF64518">
    <property type="entry name" value="Phase 1 flagellin"/>
    <property type="match status" value="1"/>
</dbReference>
<dbReference type="GO" id="GO:0005198">
    <property type="term" value="F:structural molecule activity"/>
    <property type="evidence" value="ECO:0007669"/>
    <property type="project" value="UniProtKB-UniRule"/>
</dbReference>
<evidence type="ECO:0000256" key="4">
    <source>
        <dbReference type="ARBA" id="ARBA00016244"/>
    </source>
</evidence>
<feature type="domain" description="Flagellar basal body rod protein N-terminal" evidence="8">
    <location>
        <begin position="8"/>
        <end position="37"/>
    </location>
</feature>
<evidence type="ECO:0000256" key="6">
    <source>
        <dbReference type="ARBA" id="ARBA00023143"/>
    </source>
</evidence>
<evidence type="ECO:0000256" key="2">
    <source>
        <dbReference type="ARBA" id="ARBA00004613"/>
    </source>
</evidence>
<dbReference type="InterPro" id="IPR053927">
    <property type="entry name" value="FlgK_helical"/>
</dbReference>
<dbReference type="OrthoDB" id="9802553at2"/>
<protein>
    <recommendedName>
        <fullName evidence="4 7">Flagellar hook-associated protein 1</fullName>
        <shortName evidence="7">HAP1</shortName>
    </recommendedName>
</protein>
<dbReference type="RefSeq" id="WP_063975198.1">
    <property type="nucleotide sequence ID" value="NZ_LQWZ01000033.1"/>
</dbReference>
<dbReference type="InterPro" id="IPR002371">
    <property type="entry name" value="FlgK"/>
</dbReference>
<gene>
    <name evidence="7 11" type="primary">flgK</name>
    <name evidence="11" type="ORF">AWH48_08410</name>
</gene>
<accession>A0A177KN82</accession>
<keyword evidence="11" id="KW-0966">Cell projection</keyword>
<dbReference type="Pfam" id="PF22638">
    <property type="entry name" value="FlgK_D1"/>
    <property type="match status" value="1"/>
</dbReference>
<evidence type="ECO:0000259" key="10">
    <source>
        <dbReference type="Pfam" id="PF22638"/>
    </source>
</evidence>
<organism evidence="11 12">
    <name type="scientific">Domibacillus aminovorans</name>
    <dbReference type="NCBI Taxonomy" id="29332"/>
    <lineage>
        <taxon>Bacteria</taxon>
        <taxon>Bacillati</taxon>
        <taxon>Bacillota</taxon>
        <taxon>Bacilli</taxon>
        <taxon>Bacillales</taxon>
        <taxon>Bacillaceae</taxon>
        <taxon>Domibacillus</taxon>
    </lineage>
</organism>
<dbReference type="PANTHER" id="PTHR30033">
    <property type="entry name" value="FLAGELLAR HOOK-ASSOCIATED PROTEIN 1"/>
    <property type="match status" value="1"/>
</dbReference>
<evidence type="ECO:0000256" key="3">
    <source>
        <dbReference type="ARBA" id="ARBA00009677"/>
    </source>
</evidence>
<proteinExistence type="inferred from homology"/>
<dbReference type="InterPro" id="IPR001444">
    <property type="entry name" value="Flag_bb_rod_N"/>
</dbReference>
<dbReference type="GO" id="GO:0009424">
    <property type="term" value="C:bacterial-type flagellum hook"/>
    <property type="evidence" value="ECO:0007669"/>
    <property type="project" value="UniProtKB-UniRule"/>
</dbReference>
<dbReference type="InterPro" id="IPR010930">
    <property type="entry name" value="Flg_bb/hook_C_dom"/>
</dbReference>
<dbReference type="AlphaFoldDB" id="A0A177KN82"/>
<dbReference type="Pfam" id="PF06429">
    <property type="entry name" value="Flg_bbr_C"/>
    <property type="match status" value="1"/>
</dbReference>
<dbReference type="EMBL" id="LQWZ01000033">
    <property type="protein sequence ID" value="OAH54604.1"/>
    <property type="molecule type" value="Genomic_DNA"/>
</dbReference>
<dbReference type="GO" id="GO:0005576">
    <property type="term" value="C:extracellular region"/>
    <property type="evidence" value="ECO:0007669"/>
    <property type="project" value="UniProtKB-SubCell"/>
</dbReference>
<reference evidence="11 12" key="1">
    <citation type="submission" date="2016-01" db="EMBL/GenBank/DDBJ databases">
        <title>Investigation of taxonomic status of Bacillus aminovorans.</title>
        <authorList>
            <person name="Verma A."/>
            <person name="Pal Y."/>
            <person name="Krishnamurthi S."/>
        </authorList>
    </citation>
    <scope>NUCLEOTIDE SEQUENCE [LARGE SCALE GENOMIC DNA]</scope>
    <source>
        <strain evidence="11 12">DSM 4337</strain>
    </source>
</reference>
<dbReference type="Pfam" id="PF00460">
    <property type="entry name" value="Flg_bb_rod"/>
    <property type="match status" value="1"/>
</dbReference>
<dbReference type="PRINTS" id="PR01005">
    <property type="entry name" value="FLGHOOKAP1"/>
</dbReference>
<sequence>MRSTFMGLEVAKRGMFTQQSALYVTGHNISNANTPGFSRQRINFQTTTPYPAVGLNRPNIPGQMGTGVEAGSVQRIRDSFLDVQYRTENTKLGYWSARADALTKVEDIMNEPTEEGLAATMTELWQSLEDLASSSENEGARGVVLERLQSVTDTFNYMSDSLTAVKKDFGNQIGVTLSAANSVIQKLFDVNVQISEVEPNGYLPNDLYDERDRLVDELSQYMNISIETEESGGNDSPIAEGIFKISIVDTAGNKTEIINKTEYKQFSFSASLPVTTDVPANSNRIDEMHLVAYDKSDTAGAVTPISLIDSNGAVSFSQGEIRGLIEAYGYKGNKDTDGDATTLEEATVGTFQNMIDELDKLAYSLKELFNGIHKLGYDAEGNAGKDIFETDTPAAGLPVYAGAAGSIRISAITSKEIAASAVPKNADGSVNIGDGKNALNLANIGSHLLNPGNVIELLGTTNTYTIPTDLPIKTGSLNSFYEGVIGRLGVDSQQASRMERNVNVLLGAVQTNRDSVSSVSLDEEMTNLIKFQHAYNGAARMITIVDEVLDKIINGMGVAGR</sequence>
<evidence type="ECO:0000256" key="1">
    <source>
        <dbReference type="ARBA" id="ARBA00004365"/>
    </source>
</evidence>
<keyword evidence="11" id="KW-0969">Cilium</keyword>
<keyword evidence="11" id="KW-0282">Flagellum</keyword>
<keyword evidence="6 7" id="KW-0975">Bacterial flagellum</keyword>
<evidence type="ECO:0000256" key="7">
    <source>
        <dbReference type="RuleBase" id="RU362065"/>
    </source>
</evidence>
<evidence type="ECO:0000259" key="8">
    <source>
        <dbReference type="Pfam" id="PF00460"/>
    </source>
</evidence>
<dbReference type="NCBIfam" id="TIGR02492">
    <property type="entry name" value="flgK_ends"/>
    <property type="match status" value="1"/>
</dbReference>
<evidence type="ECO:0000313" key="11">
    <source>
        <dbReference type="EMBL" id="OAH54604.1"/>
    </source>
</evidence>
<evidence type="ECO:0000256" key="5">
    <source>
        <dbReference type="ARBA" id="ARBA00022525"/>
    </source>
</evidence>
<evidence type="ECO:0000259" key="9">
    <source>
        <dbReference type="Pfam" id="PF06429"/>
    </source>
</evidence>
<dbReference type="Proteomes" id="UP000077271">
    <property type="component" value="Unassembled WGS sequence"/>
</dbReference>
<evidence type="ECO:0000313" key="12">
    <source>
        <dbReference type="Proteomes" id="UP000077271"/>
    </source>
</evidence>
<comment type="caution">
    <text evidence="11">The sequence shown here is derived from an EMBL/GenBank/DDBJ whole genome shotgun (WGS) entry which is preliminary data.</text>
</comment>
<feature type="domain" description="Flagellar hook-associated protein FlgK helical" evidence="10">
    <location>
        <begin position="102"/>
        <end position="388"/>
    </location>
</feature>
<keyword evidence="5 7" id="KW-0964">Secreted</keyword>
<name>A0A177KN82_9BACI</name>
<comment type="subcellular location">
    <subcellularLocation>
        <location evidence="1 7">Bacterial flagellum</location>
    </subcellularLocation>
    <subcellularLocation>
        <location evidence="2 7">Secreted</location>
    </subcellularLocation>
</comment>
<dbReference type="PANTHER" id="PTHR30033:SF1">
    <property type="entry name" value="FLAGELLAR HOOK-ASSOCIATED PROTEIN 1"/>
    <property type="match status" value="1"/>
</dbReference>